<dbReference type="AlphaFoldDB" id="A0A7Y7B5V5"/>
<reference evidence="1 2" key="1">
    <citation type="submission" date="2020-04" db="EMBL/GenBank/DDBJ databases">
        <title>Draft Genome Sequence of Streptomyces morookaense DSM 40503, an 8-azaguanine-producing strain.</title>
        <authorList>
            <person name="Qi J."/>
            <person name="Gao J.-M."/>
        </authorList>
    </citation>
    <scope>NUCLEOTIDE SEQUENCE [LARGE SCALE GENOMIC DNA]</scope>
    <source>
        <strain evidence="1 2">DSM 40503</strain>
    </source>
</reference>
<evidence type="ECO:0000313" key="1">
    <source>
        <dbReference type="EMBL" id="NVK79564.1"/>
    </source>
</evidence>
<sequence>MLPSAIPTVTVTARYLSPDGNSLTGSVVFEPPPLLTHSASDVMLGGPVTGVLDADGRISVTLPATDTPGMNPQNWAYTVTEKLSGVRGRAPYKILLPAAQPKADLADIAPTDPGTPDYVAVAGLPGPPGPPGPAGPAGAVHSVNGRTETDIRLDAKDVGALPADGGTVAGPLAVTGTFTARGADVQDATGATRVRIDPAGRLTATADAQFTGNVQIGAAVTDTAGGQAVLGIKNATAVPNGKPTDGIVLYANGGTLAYRKPDGTTVTLDERAAGVRSVNTRSGDVQLTAADVGAEPTGRAVLLAGAQTVDGAKTFSAVPSAKADPTAPEHLARKSYVDGVARTNDWAPADLGFVAWTFDPGLGDGKSPINSASPGDIPASGRIYYNAVIVRSQVTVKEICTHTLGYSGASGGIGAGSFAGIYDATGKRIAQTADLSMVYPEAHDIGGSTSFLPLSAPAVLQPGIYVIALLLNYTNSANAPRIMTGNGGYDVPGRFGRPGAVPRTVMSPTKANTALPTDVDWANGTMALGTRYWFALA</sequence>
<proteinExistence type="predicted"/>
<dbReference type="Proteomes" id="UP000587462">
    <property type="component" value="Unassembled WGS sequence"/>
</dbReference>
<accession>A0A7Y7B5V5</accession>
<name>A0A7Y7B5V5_STRMO</name>
<dbReference type="RefSeq" id="WP_171082705.1">
    <property type="nucleotide sequence ID" value="NZ_BNBU01000012.1"/>
</dbReference>
<protein>
    <submittedName>
        <fullName evidence="1">Phage tail protein</fullName>
    </submittedName>
</protein>
<evidence type="ECO:0000313" key="2">
    <source>
        <dbReference type="Proteomes" id="UP000587462"/>
    </source>
</evidence>
<organism evidence="1 2">
    <name type="scientific">Streptomyces morookaense</name>
    <name type="common">Streptoverticillium morookaense</name>
    <dbReference type="NCBI Taxonomy" id="1970"/>
    <lineage>
        <taxon>Bacteria</taxon>
        <taxon>Bacillati</taxon>
        <taxon>Actinomycetota</taxon>
        <taxon>Actinomycetes</taxon>
        <taxon>Kitasatosporales</taxon>
        <taxon>Streptomycetaceae</taxon>
        <taxon>Streptomyces</taxon>
    </lineage>
</organism>
<dbReference type="EMBL" id="JABBXF010000039">
    <property type="protein sequence ID" value="NVK79564.1"/>
    <property type="molecule type" value="Genomic_DNA"/>
</dbReference>
<comment type="caution">
    <text evidence="1">The sequence shown here is derived from an EMBL/GenBank/DDBJ whole genome shotgun (WGS) entry which is preliminary data.</text>
</comment>
<gene>
    <name evidence="1" type="ORF">HG542_18100</name>
</gene>
<keyword evidence="2" id="KW-1185">Reference proteome</keyword>